<evidence type="ECO:0000313" key="3">
    <source>
        <dbReference type="EMBL" id="EFV00618.1"/>
    </source>
</evidence>
<sequence length="614" mass="69645">MSRFHISQIAASGENVEYSSVSFKDGVNFIVGPSNTGKSYIIGCIDFLFGGKEVPFSLEDTGYDTVSMTLESEDGDTLTATRKIEEGENGDKGSNTVAVSSSLPGIKQEYKVSTYEYSDLLLRLVLGIEEHTKIIGTQAPKDENLTIRTIFHFFFINEDNIFGKRTAFDNPGHSKITASLTSLLYLINGDNLQRYLPDVSVEDLEKRATRKAGVISYLNDKIQALSEQKKKLEESVAAEADVDVEAKIEEFVAEIERIERQIVDASEESRKLLAQIFDLNAKLQEARYLGDRYKALRTQYNSDIKRLNFIVEGDEKGKLIRHKTSCPFCGHDMDEEEESRASYVDSAKAELARIKLQLEDLKITEGDTTHEIKTMESRLKELNAQNNTITRLLNQELRPHAAELRKAVAEYKRIQQLRQELQSVAYMSTELGADVFEKENEEDETATKFDAKKVFDTNIWKELSDSINQMIKDCAYTGSPNSYLKIETADVVVGKRHKRNQGKGYRAYLNTIMLFNLMKYLENKGKYPSHLLVLDSPILSLKEKKYNIAEKEKATASMREALIQYIIDNCGQNQVIIAENKLPENVNYTDAHRIIFSMEDGDGLRYGFLKSVRN</sequence>
<dbReference type="InterPro" id="IPR038729">
    <property type="entry name" value="Rad50/SbcC_AAA"/>
</dbReference>
<gene>
    <name evidence="3" type="ORF">HMP0721_2435</name>
</gene>
<dbReference type="InterPro" id="IPR027417">
    <property type="entry name" value="P-loop_NTPase"/>
</dbReference>
<comment type="caution">
    <text evidence="3">The sequence shown here is derived from an EMBL/GenBank/DDBJ whole genome shotgun (WGS) entry which is preliminary data.</text>
</comment>
<feature type="coiled-coil region" evidence="1">
    <location>
        <begin position="344"/>
        <end position="424"/>
    </location>
</feature>
<dbReference type="GO" id="GO:0006302">
    <property type="term" value="P:double-strand break repair"/>
    <property type="evidence" value="ECO:0007669"/>
    <property type="project" value="InterPro"/>
</dbReference>
<dbReference type="SUPFAM" id="SSF75712">
    <property type="entry name" value="Rad50 coiled-coil Zn hook"/>
    <property type="match status" value="1"/>
</dbReference>
<dbReference type="STRING" id="887929.HMP0721_2435"/>
<dbReference type="eggNOG" id="COG0419">
    <property type="taxonomic scope" value="Bacteria"/>
</dbReference>
<dbReference type="AlphaFoldDB" id="E6MK99"/>
<dbReference type="RefSeq" id="WP_006599856.1">
    <property type="nucleotide sequence ID" value="NZ_GL622359.1"/>
</dbReference>
<evidence type="ECO:0000259" key="2">
    <source>
        <dbReference type="Pfam" id="PF13476"/>
    </source>
</evidence>
<organism evidence="3 4">
    <name type="scientific">Pseudoramibacter alactolyticus ATCC 23263</name>
    <dbReference type="NCBI Taxonomy" id="887929"/>
    <lineage>
        <taxon>Bacteria</taxon>
        <taxon>Bacillati</taxon>
        <taxon>Bacillota</taxon>
        <taxon>Clostridia</taxon>
        <taxon>Eubacteriales</taxon>
        <taxon>Eubacteriaceae</taxon>
        <taxon>Pseudoramibacter</taxon>
    </lineage>
</organism>
<evidence type="ECO:0000256" key="1">
    <source>
        <dbReference type="SAM" id="Coils"/>
    </source>
</evidence>
<name>E6MK99_9FIRM</name>
<evidence type="ECO:0000313" key="4">
    <source>
        <dbReference type="Proteomes" id="UP000004754"/>
    </source>
</evidence>
<dbReference type="SUPFAM" id="SSF52540">
    <property type="entry name" value="P-loop containing nucleoside triphosphate hydrolases"/>
    <property type="match status" value="1"/>
</dbReference>
<keyword evidence="1" id="KW-0175">Coiled coil</keyword>
<dbReference type="HOGENOM" id="CLU_029836_1_0_9"/>
<dbReference type="EMBL" id="AEQN01000033">
    <property type="protein sequence ID" value="EFV00618.1"/>
    <property type="molecule type" value="Genomic_DNA"/>
</dbReference>
<accession>E6MK99</accession>
<feature type="domain" description="Rad50/SbcC-type AAA" evidence="2">
    <location>
        <begin position="20"/>
        <end position="268"/>
    </location>
</feature>
<dbReference type="GO" id="GO:0016887">
    <property type="term" value="F:ATP hydrolysis activity"/>
    <property type="evidence" value="ECO:0007669"/>
    <property type="project" value="InterPro"/>
</dbReference>
<keyword evidence="4" id="KW-1185">Reference proteome</keyword>
<dbReference type="Proteomes" id="UP000004754">
    <property type="component" value="Unassembled WGS sequence"/>
</dbReference>
<dbReference type="Gene3D" id="1.10.287.510">
    <property type="entry name" value="Helix hairpin bin"/>
    <property type="match status" value="1"/>
</dbReference>
<protein>
    <recommendedName>
        <fullName evidence="2">Rad50/SbcC-type AAA domain-containing protein</fullName>
    </recommendedName>
</protein>
<dbReference type="OrthoDB" id="103556at2"/>
<feature type="coiled-coil region" evidence="1">
    <location>
        <begin position="215"/>
        <end position="275"/>
    </location>
</feature>
<proteinExistence type="predicted"/>
<dbReference type="Gene3D" id="3.40.50.300">
    <property type="entry name" value="P-loop containing nucleotide triphosphate hydrolases"/>
    <property type="match status" value="1"/>
</dbReference>
<dbReference type="Pfam" id="PF13476">
    <property type="entry name" value="AAA_23"/>
    <property type="match status" value="1"/>
</dbReference>
<reference evidence="3 4" key="1">
    <citation type="submission" date="2010-12" db="EMBL/GenBank/DDBJ databases">
        <authorList>
            <person name="Muzny D."/>
            <person name="Qin X."/>
            <person name="Deng J."/>
            <person name="Jiang H."/>
            <person name="Liu Y."/>
            <person name="Qu J."/>
            <person name="Song X.-Z."/>
            <person name="Zhang L."/>
            <person name="Thornton R."/>
            <person name="Coyle M."/>
            <person name="Francisco L."/>
            <person name="Jackson L."/>
            <person name="Javaid M."/>
            <person name="Korchina V."/>
            <person name="Kovar C."/>
            <person name="Mata R."/>
            <person name="Mathew T."/>
            <person name="Ngo R."/>
            <person name="Nguyen L."/>
            <person name="Nguyen N."/>
            <person name="Okwuonu G."/>
            <person name="Ongeri F."/>
            <person name="Pham C."/>
            <person name="Simmons D."/>
            <person name="Wilczek-Boney K."/>
            <person name="Hale W."/>
            <person name="Jakkamsetti A."/>
            <person name="Pham P."/>
            <person name="Ruth R."/>
            <person name="San Lucas F."/>
            <person name="Warren J."/>
            <person name="Zhang J."/>
            <person name="Zhao Z."/>
            <person name="Zhou C."/>
            <person name="Zhu D."/>
            <person name="Lee S."/>
            <person name="Bess C."/>
            <person name="Blankenburg K."/>
            <person name="Forbes L."/>
            <person name="Fu Q."/>
            <person name="Gubbala S."/>
            <person name="Hirani K."/>
            <person name="Jayaseelan J.C."/>
            <person name="Lara F."/>
            <person name="Munidasa M."/>
            <person name="Palculict T."/>
            <person name="Patil S."/>
            <person name="Pu L.-L."/>
            <person name="Saada N."/>
            <person name="Tang L."/>
            <person name="Weissenberger G."/>
            <person name="Zhu Y."/>
            <person name="Hemphill L."/>
            <person name="Shang Y."/>
            <person name="Youmans B."/>
            <person name="Ayvaz T."/>
            <person name="Ross M."/>
            <person name="Santibanez J."/>
            <person name="Aqrawi P."/>
            <person name="Gross S."/>
            <person name="Joshi V."/>
            <person name="Fowler G."/>
            <person name="Nazareth L."/>
            <person name="Reid J."/>
            <person name="Worley K."/>
            <person name="Petrosino J."/>
            <person name="Highlander S."/>
            <person name="Gibbs R."/>
        </authorList>
    </citation>
    <scope>NUCLEOTIDE SEQUENCE [LARGE SCALE GENOMIC DNA]</scope>
    <source>
        <strain evidence="3 4">ATCC 23263</strain>
    </source>
</reference>